<proteinExistence type="predicted"/>
<keyword evidence="1" id="KW-0805">Transcription regulation</keyword>
<dbReference type="GO" id="GO:0003700">
    <property type="term" value="F:DNA-binding transcription factor activity"/>
    <property type="evidence" value="ECO:0007669"/>
    <property type="project" value="InterPro"/>
</dbReference>
<dbReference type="Proteomes" id="UP000198606">
    <property type="component" value="Unassembled WGS sequence"/>
</dbReference>
<dbReference type="Gene3D" id="1.10.10.10">
    <property type="entry name" value="Winged helix-like DNA-binding domain superfamily/Winged helix DNA-binding domain"/>
    <property type="match status" value="1"/>
</dbReference>
<accession>A0A1G8GUD0</accession>
<dbReference type="SUPFAM" id="SSF46785">
    <property type="entry name" value="Winged helix' DNA-binding domain"/>
    <property type="match status" value="1"/>
</dbReference>
<dbReference type="PROSITE" id="PS50949">
    <property type="entry name" value="HTH_GNTR"/>
    <property type="match status" value="1"/>
</dbReference>
<dbReference type="InterPro" id="IPR011663">
    <property type="entry name" value="UTRA"/>
</dbReference>
<dbReference type="SMART" id="SM00866">
    <property type="entry name" value="UTRA"/>
    <property type="match status" value="1"/>
</dbReference>
<name>A0A1G8GUD0_9GAMM</name>
<dbReference type="STRING" id="29435.SAMN05216588_109193"/>
<dbReference type="InterPro" id="IPR036388">
    <property type="entry name" value="WH-like_DNA-bd_sf"/>
</dbReference>
<dbReference type="PANTHER" id="PTHR44846">
    <property type="entry name" value="MANNOSYL-D-GLYCERATE TRANSPORT/METABOLISM SYSTEM REPRESSOR MNGR-RELATED"/>
    <property type="match status" value="1"/>
</dbReference>
<dbReference type="GO" id="GO:0045892">
    <property type="term" value="P:negative regulation of DNA-templated transcription"/>
    <property type="evidence" value="ECO:0007669"/>
    <property type="project" value="TreeGrafter"/>
</dbReference>
<evidence type="ECO:0000256" key="3">
    <source>
        <dbReference type="ARBA" id="ARBA00023163"/>
    </source>
</evidence>
<dbReference type="SUPFAM" id="SSF64288">
    <property type="entry name" value="Chorismate lyase-like"/>
    <property type="match status" value="1"/>
</dbReference>
<gene>
    <name evidence="5" type="ORF">SAMN05216588_109193</name>
</gene>
<dbReference type="Pfam" id="PF00392">
    <property type="entry name" value="GntR"/>
    <property type="match status" value="1"/>
</dbReference>
<feature type="domain" description="HTH gntR-type" evidence="4">
    <location>
        <begin position="3"/>
        <end position="71"/>
    </location>
</feature>
<dbReference type="Pfam" id="PF07702">
    <property type="entry name" value="UTRA"/>
    <property type="match status" value="1"/>
</dbReference>
<dbReference type="SMART" id="SM00345">
    <property type="entry name" value="HTH_GNTR"/>
    <property type="match status" value="1"/>
</dbReference>
<dbReference type="InterPro" id="IPR050679">
    <property type="entry name" value="Bact_HTH_transcr_reg"/>
</dbReference>
<dbReference type="InterPro" id="IPR036390">
    <property type="entry name" value="WH_DNA-bd_sf"/>
</dbReference>
<evidence type="ECO:0000256" key="2">
    <source>
        <dbReference type="ARBA" id="ARBA00023125"/>
    </source>
</evidence>
<evidence type="ECO:0000313" key="5">
    <source>
        <dbReference type="EMBL" id="SDH97962.1"/>
    </source>
</evidence>
<dbReference type="RefSeq" id="WP_084306377.1">
    <property type="nucleotide sequence ID" value="NZ_FNDG01000009.1"/>
</dbReference>
<dbReference type="PRINTS" id="PR00035">
    <property type="entry name" value="HTHGNTR"/>
</dbReference>
<keyword evidence="3" id="KW-0804">Transcription</keyword>
<dbReference type="AlphaFoldDB" id="A0A1G8GUD0"/>
<dbReference type="PANTHER" id="PTHR44846:SF1">
    <property type="entry name" value="MANNOSYL-D-GLYCERATE TRANSPORT_METABOLISM SYSTEM REPRESSOR MNGR-RELATED"/>
    <property type="match status" value="1"/>
</dbReference>
<dbReference type="EMBL" id="FNDG01000009">
    <property type="protein sequence ID" value="SDH97962.1"/>
    <property type="molecule type" value="Genomic_DNA"/>
</dbReference>
<keyword evidence="2 5" id="KW-0238">DNA-binding</keyword>
<organism evidence="5 6">
    <name type="scientific">Phytopseudomonas flavescens</name>
    <dbReference type="NCBI Taxonomy" id="29435"/>
    <lineage>
        <taxon>Bacteria</taxon>
        <taxon>Pseudomonadati</taxon>
        <taxon>Pseudomonadota</taxon>
        <taxon>Gammaproteobacteria</taxon>
        <taxon>Pseudomonadales</taxon>
        <taxon>Pseudomonadaceae</taxon>
        <taxon>Phytopseudomonas</taxon>
    </lineage>
</organism>
<protein>
    <submittedName>
        <fullName evidence="5">DNA-binding transcriptional regulator, GntR family</fullName>
    </submittedName>
</protein>
<dbReference type="InterPro" id="IPR000524">
    <property type="entry name" value="Tscrpt_reg_HTH_GntR"/>
</dbReference>
<evidence type="ECO:0000256" key="1">
    <source>
        <dbReference type="ARBA" id="ARBA00023015"/>
    </source>
</evidence>
<dbReference type="CDD" id="cd07377">
    <property type="entry name" value="WHTH_GntR"/>
    <property type="match status" value="1"/>
</dbReference>
<reference evidence="5 6" key="1">
    <citation type="submission" date="2016-10" db="EMBL/GenBank/DDBJ databases">
        <authorList>
            <person name="de Groot N.N."/>
        </authorList>
    </citation>
    <scope>NUCLEOTIDE SEQUENCE [LARGE SCALE GENOMIC DNA]</scope>
    <source>
        <strain evidence="5 6">LMG 18387</strain>
    </source>
</reference>
<evidence type="ECO:0000259" key="4">
    <source>
        <dbReference type="PROSITE" id="PS50949"/>
    </source>
</evidence>
<dbReference type="InterPro" id="IPR028978">
    <property type="entry name" value="Chorismate_lyase_/UTRA_dom_sf"/>
</dbReference>
<dbReference type="GO" id="GO:0003677">
    <property type="term" value="F:DNA binding"/>
    <property type="evidence" value="ECO:0007669"/>
    <property type="project" value="UniProtKB-KW"/>
</dbReference>
<evidence type="ECO:0000313" key="6">
    <source>
        <dbReference type="Proteomes" id="UP000198606"/>
    </source>
</evidence>
<sequence>MNQALYAVVARDLTESIANGRYPVGSLLPTELELCEIYGVSRHTVRAAIAQLLNQGLVSRRKRVGTRVESASPSGGYSQSLASVADLVHLAETQIRSIQRVNHFVADIAEAKRLGLQPGGRYFCVSSIRIEEGQSHAPLCWTDVYAEQCYEAAIELAREHPDELIAALIEKRYGRHIEIVDQQVKAVLLDAELAGSLNAEVGAPGLKIVRHYRDERGELAVVSETVHPADRFTLVMQMKREKPQT</sequence>
<dbReference type="Gene3D" id="3.40.1410.10">
    <property type="entry name" value="Chorismate lyase-like"/>
    <property type="match status" value="1"/>
</dbReference>